<keyword evidence="2" id="KW-1185">Reference proteome</keyword>
<accession>A0A0B0PF26</accession>
<name>A0A0B0PF26_GOSAR</name>
<dbReference type="AlphaFoldDB" id="A0A0B0PF26"/>
<dbReference type="EMBL" id="KN425472">
    <property type="protein sequence ID" value="KHG23550.1"/>
    <property type="molecule type" value="Genomic_DNA"/>
</dbReference>
<protein>
    <submittedName>
        <fullName evidence="1">Uncharacterized protein</fullName>
    </submittedName>
</protein>
<gene>
    <name evidence="1" type="ORF">F383_05191</name>
</gene>
<reference evidence="2" key="1">
    <citation type="submission" date="2014-09" db="EMBL/GenBank/DDBJ databases">
        <authorList>
            <person name="Mudge J."/>
            <person name="Ramaraj T."/>
            <person name="Lindquist I.E."/>
            <person name="Bharti A.K."/>
            <person name="Sundararajan A."/>
            <person name="Cameron C.T."/>
            <person name="Woodward J.E."/>
            <person name="May G.D."/>
            <person name="Brubaker C."/>
            <person name="Broadhvest J."/>
            <person name="Wilkins T.A."/>
        </authorList>
    </citation>
    <scope>NUCLEOTIDE SEQUENCE</scope>
    <source>
        <strain evidence="2">cv. AKA8401</strain>
    </source>
</reference>
<proteinExistence type="predicted"/>
<sequence>MGNQHGLDFLTRACHMAVSLWQDGSTTYTGKLHARAYSMALTTGWNGCVTRACPCRTQV</sequence>
<dbReference type="Proteomes" id="UP000032142">
    <property type="component" value="Unassembled WGS sequence"/>
</dbReference>
<evidence type="ECO:0000313" key="1">
    <source>
        <dbReference type="EMBL" id="KHG23550.1"/>
    </source>
</evidence>
<organism evidence="1 2">
    <name type="scientific">Gossypium arboreum</name>
    <name type="common">Tree cotton</name>
    <name type="synonym">Gossypium nanking</name>
    <dbReference type="NCBI Taxonomy" id="29729"/>
    <lineage>
        <taxon>Eukaryota</taxon>
        <taxon>Viridiplantae</taxon>
        <taxon>Streptophyta</taxon>
        <taxon>Embryophyta</taxon>
        <taxon>Tracheophyta</taxon>
        <taxon>Spermatophyta</taxon>
        <taxon>Magnoliopsida</taxon>
        <taxon>eudicotyledons</taxon>
        <taxon>Gunneridae</taxon>
        <taxon>Pentapetalae</taxon>
        <taxon>rosids</taxon>
        <taxon>malvids</taxon>
        <taxon>Malvales</taxon>
        <taxon>Malvaceae</taxon>
        <taxon>Malvoideae</taxon>
        <taxon>Gossypium</taxon>
    </lineage>
</organism>
<evidence type="ECO:0000313" key="2">
    <source>
        <dbReference type="Proteomes" id="UP000032142"/>
    </source>
</evidence>